<evidence type="ECO:0000256" key="7">
    <source>
        <dbReference type="ARBA" id="ARBA00023242"/>
    </source>
</evidence>
<keyword evidence="8" id="KW-0472">Membrane</keyword>
<sequence>MDRTIVLRCAAAAVICTLTLVIVNRRRRQRIMKKKRRIWAKKWLQRHNQGRGMLNMLNEELLTEDPSCYCNFLRLNNKLFEKLLSEINQKISKQDTFMRDSISARSRLEITLRFLATGETYRSLMYATRIHERALDGRHIKFRPPQSAGSFYFNYKGDHSIVLLGLSDACYKFTYVNVGVNGRVSDGGLLRESKLWEALLKNALHFPPSSPLPGRSTSIPYVIIADDAFPLMTHIMKPYSQRGLSYDCKIYNYRLSRARRMIESTFGILANRFRVLLNPINLSPEKVEVITLCCVVLHNLLVTENRVAYCDILADAQNMDTLLHIAGHHGNRNSSNARSIRDELKDFFNTTGAREWQHEQVNR</sequence>
<evidence type="ECO:0000256" key="4">
    <source>
        <dbReference type="ARBA" id="ARBA00022722"/>
    </source>
</evidence>
<gene>
    <name evidence="10" type="ORF">PPYR_15388</name>
</gene>
<dbReference type="EMBL" id="VVIM01001572">
    <property type="protein sequence ID" value="KAB0790274.1"/>
    <property type="molecule type" value="Genomic_DNA"/>
</dbReference>
<dbReference type="GO" id="GO:0046872">
    <property type="term" value="F:metal ion binding"/>
    <property type="evidence" value="ECO:0007669"/>
    <property type="project" value="UniProtKB-KW"/>
</dbReference>
<evidence type="ECO:0000313" key="11">
    <source>
        <dbReference type="Proteomes" id="UP000327044"/>
    </source>
</evidence>
<evidence type="ECO:0000256" key="6">
    <source>
        <dbReference type="ARBA" id="ARBA00022801"/>
    </source>
</evidence>
<keyword evidence="4" id="KW-0540">Nuclease</keyword>
<feature type="domain" description="DDE Tnp4" evidence="9">
    <location>
        <begin position="135"/>
        <end position="299"/>
    </location>
</feature>
<comment type="caution">
    <text evidence="10">The sequence shown here is derived from an EMBL/GenBank/DDBJ whole genome shotgun (WGS) entry which is preliminary data.</text>
</comment>
<comment type="subcellular location">
    <subcellularLocation>
        <location evidence="2">Nucleus</location>
    </subcellularLocation>
</comment>
<evidence type="ECO:0000313" key="10">
    <source>
        <dbReference type="EMBL" id="KAB0790274.1"/>
    </source>
</evidence>
<dbReference type="InParanoid" id="A0A5N3ZYZ0"/>
<evidence type="ECO:0000256" key="2">
    <source>
        <dbReference type="ARBA" id="ARBA00004123"/>
    </source>
</evidence>
<protein>
    <recommendedName>
        <fullName evidence="9">DDE Tnp4 domain-containing protein</fullName>
    </recommendedName>
</protein>
<evidence type="ECO:0000256" key="8">
    <source>
        <dbReference type="SAM" id="Phobius"/>
    </source>
</evidence>
<dbReference type="GO" id="GO:0004518">
    <property type="term" value="F:nuclease activity"/>
    <property type="evidence" value="ECO:0007669"/>
    <property type="project" value="UniProtKB-KW"/>
</dbReference>
<dbReference type="Pfam" id="PF13359">
    <property type="entry name" value="DDE_Tnp_4"/>
    <property type="match status" value="1"/>
</dbReference>
<dbReference type="Proteomes" id="UP000327044">
    <property type="component" value="Unassembled WGS sequence"/>
</dbReference>
<dbReference type="AlphaFoldDB" id="A0A5N3ZYZ0"/>
<keyword evidence="7" id="KW-0539">Nucleus</keyword>
<keyword evidence="8" id="KW-0812">Transmembrane</keyword>
<evidence type="ECO:0000256" key="3">
    <source>
        <dbReference type="ARBA" id="ARBA00006958"/>
    </source>
</evidence>
<reference evidence="10 11" key="1">
    <citation type="journal article" date="2018" name="Elife">
        <title>Firefly genomes illuminate parallel origins of bioluminescence in beetles.</title>
        <authorList>
            <person name="Fallon T.R."/>
            <person name="Lower S.E."/>
            <person name="Chang C.H."/>
            <person name="Bessho-Uehara M."/>
            <person name="Martin G.J."/>
            <person name="Bewick A.J."/>
            <person name="Behringer M."/>
            <person name="Debat H.J."/>
            <person name="Wong I."/>
            <person name="Day J.C."/>
            <person name="Suvorov A."/>
            <person name="Silva C.J."/>
            <person name="Stanger-Hall K.F."/>
            <person name="Hall D.W."/>
            <person name="Schmitz R.J."/>
            <person name="Nelson D.R."/>
            <person name="Lewis S.M."/>
            <person name="Shigenobu S."/>
            <person name="Bybee S.M."/>
            <person name="Larracuente A.M."/>
            <person name="Oba Y."/>
            <person name="Weng J.K."/>
        </authorList>
    </citation>
    <scope>NUCLEOTIDE SEQUENCE [LARGE SCALE GENOMIC DNA]</scope>
    <source>
        <strain evidence="10">1611_PpyrPB1</strain>
        <tissue evidence="10">Whole body</tissue>
    </source>
</reference>
<evidence type="ECO:0000259" key="9">
    <source>
        <dbReference type="Pfam" id="PF13359"/>
    </source>
</evidence>
<dbReference type="GO" id="GO:0016787">
    <property type="term" value="F:hydrolase activity"/>
    <property type="evidence" value="ECO:0007669"/>
    <property type="project" value="UniProtKB-KW"/>
</dbReference>
<feature type="transmembrane region" description="Helical" evidence="8">
    <location>
        <begin position="5"/>
        <end position="24"/>
    </location>
</feature>
<keyword evidence="11" id="KW-1185">Reference proteome</keyword>
<keyword evidence="8" id="KW-1133">Transmembrane helix</keyword>
<dbReference type="GO" id="GO:0005634">
    <property type="term" value="C:nucleus"/>
    <property type="evidence" value="ECO:0007669"/>
    <property type="project" value="UniProtKB-SubCell"/>
</dbReference>
<name>A0A5N3ZYZ0_PHOPY</name>
<comment type="similarity">
    <text evidence="3">Belongs to the HARBI1 family.</text>
</comment>
<dbReference type="PANTHER" id="PTHR22930">
    <property type="match status" value="1"/>
</dbReference>
<evidence type="ECO:0000256" key="1">
    <source>
        <dbReference type="ARBA" id="ARBA00001968"/>
    </source>
</evidence>
<dbReference type="InterPro" id="IPR045249">
    <property type="entry name" value="HARBI1-like"/>
</dbReference>
<accession>A0A5N3ZYZ0</accession>
<keyword evidence="6" id="KW-0378">Hydrolase</keyword>
<keyword evidence="5" id="KW-0479">Metal-binding</keyword>
<comment type="cofactor">
    <cofactor evidence="1">
        <name>a divalent metal cation</name>
        <dbReference type="ChEBI" id="CHEBI:60240"/>
    </cofactor>
</comment>
<proteinExistence type="inferred from homology"/>
<dbReference type="InterPro" id="IPR027806">
    <property type="entry name" value="HARBI1_dom"/>
</dbReference>
<organism evidence="10 11">
    <name type="scientific">Photinus pyralis</name>
    <name type="common">Common eastern firefly</name>
    <name type="synonym">Lampyris pyralis</name>
    <dbReference type="NCBI Taxonomy" id="7054"/>
    <lineage>
        <taxon>Eukaryota</taxon>
        <taxon>Metazoa</taxon>
        <taxon>Ecdysozoa</taxon>
        <taxon>Arthropoda</taxon>
        <taxon>Hexapoda</taxon>
        <taxon>Insecta</taxon>
        <taxon>Pterygota</taxon>
        <taxon>Neoptera</taxon>
        <taxon>Endopterygota</taxon>
        <taxon>Coleoptera</taxon>
        <taxon>Polyphaga</taxon>
        <taxon>Elateriformia</taxon>
        <taxon>Elateroidea</taxon>
        <taxon>Lampyridae</taxon>
        <taxon>Lampyrinae</taxon>
        <taxon>Photinus</taxon>
    </lineage>
</organism>
<dbReference type="PANTHER" id="PTHR22930:SF269">
    <property type="entry name" value="NUCLEASE HARBI1-LIKE PROTEIN"/>
    <property type="match status" value="1"/>
</dbReference>
<evidence type="ECO:0000256" key="5">
    <source>
        <dbReference type="ARBA" id="ARBA00022723"/>
    </source>
</evidence>